<protein>
    <submittedName>
        <fullName evidence="2">Flp family type IVb pilin</fullName>
    </submittedName>
</protein>
<organism evidence="2">
    <name type="scientific">Methyloraptor flagellatus</name>
    <dbReference type="NCBI Taxonomy" id="3162530"/>
    <lineage>
        <taxon>Bacteria</taxon>
        <taxon>Pseudomonadati</taxon>
        <taxon>Pseudomonadota</taxon>
        <taxon>Alphaproteobacteria</taxon>
        <taxon>Hyphomicrobiales</taxon>
        <taxon>Ancalomicrobiaceae</taxon>
        <taxon>Methyloraptor</taxon>
    </lineage>
</organism>
<accession>A0AAU7XCR8</accession>
<dbReference type="KEGG" id="mflg:ABS361_21165"/>
<keyword evidence="1" id="KW-1133">Transmembrane helix</keyword>
<evidence type="ECO:0000256" key="1">
    <source>
        <dbReference type="SAM" id="Phobius"/>
    </source>
</evidence>
<evidence type="ECO:0000313" key="2">
    <source>
        <dbReference type="EMBL" id="XBY44489.1"/>
    </source>
</evidence>
<keyword evidence="1" id="KW-0472">Membrane</keyword>
<feature type="transmembrane region" description="Helical" evidence="1">
    <location>
        <begin position="21"/>
        <end position="41"/>
    </location>
</feature>
<keyword evidence="1" id="KW-0812">Transmembrane</keyword>
<dbReference type="Pfam" id="PF04964">
    <property type="entry name" value="Flp_Fap"/>
    <property type="match status" value="1"/>
</dbReference>
<proteinExistence type="predicted"/>
<dbReference type="InterPro" id="IPR007047">
    <property type="entry name" value="Flp_Fap"/>
</dbReference>
<gene>
    <name evidence="2" type="ORF">ABS361_21165</name>
</gene>
<dbReference type="EMBL" id="CP158568">
    <property type="protein sequence ID" value="XBY44489.1"/>
    <property type="molecule type" value="Genomic_DNA"/>
</dbReference>
<dbReference type="RefSeq" id="WP_407049582.1">
    <property type="nucleotide sequence ID" value="NZ_CP158568.1"/>
</dbReference>
<name>A0AAU7XCR8_9HYPH</name>
<reference evidence="2" key="1">
    <citation type="submission" date="2024-06" db="EMBL/GenBank/DDBJ databases">
        <title>Methylostella associata gen. nov., sp. nov., a novel Ancalomicrobiaceae-affiliated facultatively methylotrophic bacteria that feed on methanotrophs of the genus Methylococcus.</title>
        <authorList>
            <person name="Saltykova V."/>
            <person name="Danilova O.V."/>
            <person name="Oshkin I.Y."/>
            <person name="Belova S.E."/>
            <person name="Pimenov N.V."/>
            <person name="Dedysh S.N."/>
        </authorList>
    </citation>
    <scope>NUCLEOTIDE SEQUENCE</scope>
    <source>
        <strain evidence="2">S20</strain>
    </source>
</reference>
<sequence length="63" mass="6665">MDRWITGAWMARFAHDERGATAIEYALIGGLIALAIVGAISGTGTGVSARWNDFSNTVVGVLR</sequence>
<dbReference type="AlphaFoldDB" id="A0AAU7XCR8"/>